<dbReference type="Pfam" id="PF00107">
    <property type="entry name" value="ADH_zinc_N"/>
    <property type="match status" value="1"/>
</dbReference>
<dbReference type="Pfam" id="PF08240">
    <property type="entry name" value="ADH_N"/>
    <property type="match status" value="1"/>
</dbReference>
<dbReference type="GeneID" id="86834000"/>
<evidence type="ECO:0000256" key="3">
    <source>
        <dbReference type="ARBA" id="ARBA00022723"/>
    </source>
</evidence>
<name>A0A8I0PDM5_9ACTN</name>
<dbReference type="AlphaFoldDB" id="A0A8I0PDM5"/>
<dbReference type="InterPro" id="IPR013154">
    <property type="entry name" value="ADH-like_N"/>
</dbReference>
<dbReference type="InterPro" id="IPR036291">
    <property type="entry name" value="NAD(P)-bd_dom_sf"/>
</dbReference>
<dbReference type="GO" id="GO:0051903">
    <property type="term" value="F:S-(hydroxymethyl)glutathione dehydrogenase [NAD(P)+] activity"/>
    <property type="evidence" value="ECO:0007669"/>
    <property type="project" value="UniProtKB-EC"/>
</dbReference>
<keyword evidence="4" id="KW-0862">Zinc</keyword>
<evidence type="ECO:0000256" key="5">
    <source>
        <dbReference type="ARBA" id="ARBA00023002"/>
    </source>
</evidence>
<dbReference type="Proteomes" id="UP000629287">
    <property type="component" value="Unassembled WGS sequence"/>
</dbReference>
<reference evidence="8 9" key="1">
    <citation type="submission" date="2020-10" db="EMBL/GenBank/DDBJ databases">
        <title>Sequencing the genomes of 1000 actinobacteria strains.</title>
        <authorList>
            <person name="Klenk H.-P."/>
        </authorList>
    </citation>
    <scope>NUCLEOTIDE SEQUENCE [LARGE SCALE GENOMIC DNA]</scope>
    <source>
        <strain evidence="8 9">DSM 41803</strain>
    </source>
</reference>
<dbReference type="PANTHER" id="PTHR43350:SF17">
    <property type="entry name" value="NAD-DEPENDENT ALCOHOL DEHYDROGENASE"/>
    <property type="match status" value="1"/>
</dbReference>
<dbReference type="EMBL" id="JADBGF010000001">
    <property type="protein sequence ID" value="MBE1601644.1"/>
    <property type="molecule type" value="Genomic_DNA"/>
</dbReference>
<gene>
    <name evidence="8" type="ORF">H4687_007773</name>
</gene>
<dbReference type="EC" id="1.1.1.284" evidence="8"/>
<dbReference type="GO" id="GO:0004022">
    <property type="term" value="F:alcohol dehydrogenase (NAD+) activity"/>
    <property type="evidence" value="ECO:0007669"/>
    <property type="project" value="UniProtKB-EC"/>
</dbReference>
<evidence type="ECO:0000256" key="4">
    <source>
        <dbReference type="ARBA" id="ARBA00022833"/>
    </source>
</evidence>
<dbReference type="InterPro" id="IPR013149">
    <property type="entry name" value="ADH-like_C"/>
</dbReference>
<dbReference type="SUPFAM" id="SSF51735">
    <property type="entry name" value="NAD(P)-binding Rossmann-fold domains"/>
    <property type="match status" value="1"/>
</dbReference>
<sequence length="385" mass="40256">MKFSAAVWDHADGVRVEEVELLERHPRDVLVRIEASNVASSEASALLGPAPAPADLPPDLPPGLALPPLPLHILGHSAVGVVEEVGPSAEGVKVGDRVLMTGNNNCGVCHFCQRGRYDQCAAMALFGPATARTANGVDVHPLGYVGSLAEWAVVLDNLLVPVRTDLPADQLSLIGNPVCTGVGAALRTARIEPGSVVAVVGCGPVGLSYIQAARLALADQIIAIEPLAHRRAAALRMGATTVIDPAETDPVEAVCELSGDAGGVNQGRGADYVFDAANDASATEQAWAMTRSAGDLTLAGLDPRPGARVSFPMVQFSNFGKTIHSCQMGSLLMRRDLPWMVRLAERGQLDLASLAERTYPLKAVGEALRDVAECNVLGATVDPRL</sequence>
<evidence type="ECO:0000313" key="8">
    <source>
        <dbReference type="EMBL" id="MBE1601644.1"/>
    </source>
</evidence>
<dbReference type="OrthoDB" id="334894at2"/>
<dbReference type="EC" id="1.1.1.1" evidence="8"/>
<dbReference type="Gene3D" id="3.90.180.10">
    <property type="entry name" value="Medium-chain alcohol dehydrogenases, catalytic domain"/>
    <property type="match status" value="1"/>
</dbReference>
<comment type="cofactor">
    <cofactor evidence="1">
        <name>Zn(2+)</name>
        <dbReference type="ChEBI" id="CHEBI:29105"/>
    </cofactor>
</comment>
<feature type="domain" description="Alcohol dehydrogenase-like C-terminal" evidence="6">
    <location>
        <begin position="204"/>
        <end position="345"/>
    </location>
</feature>
<proteinExistence type="inferred from homology"/>
<comment type="similarity">
    <text evidence="2">Belongs to the zinc-containing alcohol dehydrogenase family.</text>
</comment>
<comment type="caution">
    <text evidence="8">The sequence shown here is derived from an EMBL/GenBank/DDBJ whole genome shotgun (WGS) entry which is preliminary data.</text>
</comment>
<dbReference type="Gene3D" id="3.40.50.720">
    <property type="entry name" value="NAD(P)-binding Rossmann-like Domain"/>
    <property type="match status" value="1"/>
</dbReference>
<evidence type="ECO:0000259" key="7">
    <source>
        <dbReference type="Pfam" id="PF08240"/>
    </source>
</evidence>
<keyword evidence="3" id="KW-0479">Metal-binding</keyword>
<accession>A0A8I0PDM5</accession>
<protein>
    <submittedName>
        <fullName evidence="8">S-(Hydroxymethyl)glutathione dehydrogenase/alcohol dehydrogenase</fullName>
        <ecNumber evidence="8">1.1.1.1</ecNumber>
        <ecNumber evidence="8">1.1.1.284</ecNumber>
    </submittedName>
</protein>
<evidence type="ECO:0000259" key="6">
    <source>
        <dbReference type="Pfam" id="PF00107"/>
    </source>
</evidence>
<dbReference type="GeneID" id="24311662"/>
<evidence type="ECO:0000256" key="1">
    <source>
        <dbReference type="ARBA" id="ARBA00001947"/>
    </source>
</evidence>
<keyword evidence="9" id="KW-1185">Reference proteome</keyword>
<evidence type="ECO:0000313" key="9">
    <source>
        <dbReference type="Proteomes" id="UP000629287"/>
    </source>
</evidence>
<dbReference type="GO" id="GO:0046872">
    <property type="term" value="F:metal ion binding"/>
    <property type="evidence" value="ECO:0007669"/>
    <property type="project" value="UniProtKB-KW"/>
</dbReference>
<dbReference type="RefSeq" id="WP_049875656.1">
    <property type="nucleotide sequence ID" value="NZ_JADBGF010000001.1"/>
</dbReference>
<dbReference type="InterPro" id="IPR011032">
    <property type="entry name" value="GroES-like_sf"/>
</dbReference>
<dbReference type="PANTHER" id="PTHR43350">
    <property type="entry name" value="NAD-DEPENDENT ALCOHOL DEHYDROGENASE"/>
    <property type="match status" value="1"/>
</dbReference>
<feature type="domain" description="Alcohol dehydrogenase-like N-terminal" evidence="7">
    <location>
        <begin position="26"/>
        <end position="162"/>
    </location>
</feature>
<evidence type="ECO:0000256" key="2">
    <source>
        <dbReference type="ARBA" id="ARBA00008072"/>
    </source>
</evidence>
<organism evidence="8 9">
    <name type="scientific">Streptomyces stelliscabiei</name>
    <dbReference type="NCBI Taxonomy" id="146820"/>
    <lineage>
        <taxon>Bacteria</taxon>
        <taxon>Bacillati</taxon>
        <taxon>Actinomycetota</taxon>
        <taxon>Actinomycetes</taxon>
        <taxon>Kitasatosporales</taxon>
        <taxon>Streptomycetaceae</taxon>
        <taxon>Streptomyces</taxon>
    </lineage>
</organism>
<keyword evidence="5 8" id="KW-0560">Oxidoreductase</keyword>
<dbReference type="SUPFAM" id="SSF50129">
    <property type="entry name" value="GroES-like"/>
    <property type="match status" value="1"/>
</dbReference>